<protein>
    <submittedName>
        <fullName evidence="1">Uncharacterized protein</fullName>
    </submittedName>
</protein>
<organism evidence="1 2">
    <name type="scientific">Lepagella muris</name>
    <dbReference type="NCBI Taxonomy" id="3032870"/>
    <lineage>
        <taxon>Bacteria</taxon>
        <taxon>Pseudomonadati</taxon>
        <taxon>Bacteroidota</taxon>
        <taxon>Bacteroidia</taxon>
        <taxon>Bacteroidales</taxon>
        <taxon>Muribaculaceae</taxon>
        <taxon>Lepagella</taxon>
    </lineage>
</organism>
<evidence type="ECO:0000313" key="1">
    <source>
        <dbReference type="EMBL" id="TGY79923.1"/>
    </source>
</evidence>
<evidence type="ECO:0000313" key="2">
    <source>
        <dbReference type="Proteomes" id="UP000306319"/>
    </source>
</evidence>
<dbReference type="EMBL" id="SRYB01000004">
    <property type="protein sequence ID" value="TGY79923.1"/>
    <property type="molecule type" value="Genomic_DNA"/>
</dbReference>
<comment type="caution">
    <text evidence="1">The sequence shown here is derived from an EMBL/GenBank/DDBJ whole genome shotgun (WGS) entry which is preliminary data.</text>
</comment>
<accession>A0AC61RJ82</accession>
<keyword evidence="2" id="KW-1185">Reference proteome</keyword>
<proteinExistence type="predicted"/>
<name>A0AC61RJ82_9BACT</name>
<reference evidence="1" key="1">
    <citation type="submission" date="2019-04" db="EMBL/GenBank/DDBJ databases">
        <title>Microbes associate with the intestines of laboratory mice.</title>
        <authorList>
            <person name="Navarre W."/>
            <person name="Wong E."/>
            <person name="Huang K."/>
            <person name="Tropini C."/>
            <person name="Ng K."/>
            <person name="Yu B."/>
        </authorList>
    </citation>
    <scope>NUCLEOTIDE SEQUENCE</scope>
    <source>
        <strain evidence="1">NM04_E33</strain>
    </source>
</reference>
<gene>
    <name evidence="1" type="ORF">E5331_03810</name>
</gene>
<dbReference type="Proteomes" id="UP000306319">
    <property type="component" value="Unassembled WGS sequence"/>
</dbReference>
<sequence>MENLSNITDIDRMKEMWSDMNTRLTKLEKDLSEQSRKVSSNKVHTAKEDLIRKYRRFIVIAGITGIFFPLLLCFGGVAYYPQIPWRYASAAMFFIFFMVAAGMDAYLYMAVRDINLATMSVLEVASRGRSLKRHHHIFQIILIPFAIVTLVVFAIPIASDTGLIIGMVIGGIVGGLIGLSQYLKIMRDYREIISQEEIKDEE</sequence>